<comment type="similarity">
    <text evidence="4">Belongs to the class V-like SAM-binding methyltransferase superfamily. Histone-lysine methyltransferase family. SETD6 subfamily.</text>
</comment>
<evidence type="ECO:0000313" key="6">
    <source>
        <dbReference type="EMBL" id="EGC35358.1"/>
    </source>
</evidence>
<dbReference type="FunFam" id="3.90.1410.10:FF:000102">
    <property type="entry name" value="N-lysine methyltransferase"/>
    <property type="match status" value="1"/>
</dbReference>
<dbReference type="PROSITE" id="PS50280">
    <property type="entry name" value="SET"/>
    <property type="match status" value="1"/>
</dbReference>
<dbReference type="Pfam" id="PF09273">
    <property type="entry name" value="Rubis-subs-bind"/>
    <property type="match status" value="1"/>
</dbReference>
<name>F0ZL09_DICPU</name>
<dbReference type="InterPro" id="IPR011383">
    <property type="entry name" value="N-lys_methylase_SETD6"/>
</dbReference>
<dbReference type="EC" id="2.1.1.-" evidence="4"/>
<dbReference type="InParanoid" id="F0ZL09"/>
<dbReference type="AlphaFoldDB" id="F0ZL09"/>
<dbReference type="KEGG" id="dpp:DICPUDRAFT_152307"/>
<dbReference type="InterPro" id="IPR046341">
    <property type="entry name" value="SET_dom_sf"/>
</dbReference>
<dbReference type="InterPro" id="IPR015353">
    <property type="entry name" value="Rubisco_LSMT_subst-bd"/>
</dbReference>
<dbReference type="InterPro" id="IPR050600">
    <property type="entry name" value="SETD3_SETD6_MTase"/>
</dbReference>
<evidence type="ECO:0000256" key="4">
    <source>
        <dbReference type="PIRNR" id="PIRNR011771"/>
    </source>
</evidence>
<evidence type="ECO:0000256" key="1">
    <source>
        <dbReference type="ARBA" id="ARBA00022603"/>
    </source>
</evidence>
<dbReference type="SUPFAM" id="SSF81822">
    <property type="entry name" value="RuBisCo LSMT C-terminal, substrate-binding domain"/>
    <property type="match status" value="1"/>
</dbReference>
<feature type="domain" description="SET" evidence="5">
    <location>
        <begin position="68"/>
        <end position="340"/>
    </location>
</feature>
<dbReference type="GO" id="GO:0005634">
    <property type="term" value="C:nucleus"/>
    <property type="evidence" value="ECO:0000318"/>
    <property type="project" value="GO_Central"/>
</dbReference>
<dbReference type="PANTHER" id="PTHR13271:SF34">
    <property type="entry name" value="N-LYSINE METHYLTRANSFERASE SETD6"/>
    <property type="match status" value="1"/>
</dbReference>
<keyword evidence="7" id="KW-1185">Reference proteome</keyword>
<keyword evidence="1 4" id="KW-0489">Methyltransferase</keyword>
<dbReference type="InterPro" id="IPR001214">
    <property type="entry name" value="SET_dom"/>
</dbReference>
<dbReference type="Gene3D" id="3.90.1410.10">
    <property type="entry name" value="set domain protein methyltransferase, domain 1"/>
    <property type="match status" value="2"/>
</dbReference>
<dbReference type="eggNOG" id="KOG1337">
    <property type="taxonomic scope" value="Eukaryota"/>
</dbReference>
<keyword evidence="4" id="KW-0539">Nucleus</keyword>
<accession>F0ZL09</accession>
<dbReference type="GO" id="GO:0016279">
    <property type="term" value="F:protein-lysine N-methyltransferase activity"/>
    <property type="evidence" value="ECO:0000318"/>
    <property type="project" value="GO_Central"/>
</dbReference>
<sequence length="525" mass="59892">MTTQISNIPKPSLADKSEIIHRWLIDNGCKIDHKLIKIVYLEKDHLYENSNNNNNKTTNNENNNNENNSKRLNKTIISGLGIISNKDLKVNNIVAKIPKDIILSIHTSSISNILTKYTMERNIATAIALIYEASIGEKSKWYGYISSLPLKVDIPILWDKESQQLLNGTVMEDVIQDDNILINHAYADIVESLLIKNHPEYFSKEIFSFENFKIANSIVSSRAFCIDSYHGDSLVPLADIFNHKTGRENVHIESNGDVCNKCGSIKTCKHRKVTPLITKSAKSYKKLTNKKKMELIEKQKQQQINDEENCGDIAEEDDEHLYIKVVKAVKANQEVYNTYGDHSNATLLSKYGFIEMDNPCDNLPVEKSLVDTNLISLCKENGFDSNELSKRISFYASLFDIDSRNTHSIEISGRLDDALVCSVGIALAPLSEFEGWLKMSEHKLEKYFEKLEAEDIVKQNAQVKKAIVQILNNKLSNYPTTLEQDQNKLKELKENEENRKIISTSLNICEKKLIYKSIKYYEDLK</sequence>
<evidence type="ECO:0000256" key="3">
    <source>
        <dbReference type="ARBA" id="ARBA00022691"/>
    </source>
</evidence>
<dbReference type="RefSeq" id="XP_003288096.1">
    <property type="nucleotide sequence ID" value="XM_003288048.1"/>
</dbReference>
<dbReference type="STRING" id="5786.F0ZL09"/>
<organism evidence="6 7">
    <name type="scientific">Dictyostelium purpureum</name>
    <name type="common">Slime mold</name>
    <dbReference type="NCBI Taxonomy" id="5786"/>
    <lineage>
        <taxon>Eukaryota</taxon>
        <taxon>Amoebozoa</taxon>
        <taxon>Evosea</taxon>
        <taxon>Eumycetozoa</taxon>
        <taxon>Dictyostelia</taxon>
        <taxon>Dictyosteliales</taxon>
        <taxon>Dictyosteliaceae</taxon>
        <taxon>Dictyostelium</taxon>
    </lineage>
</organism>
<dbReference type="Proteomes" id="UP000001064">
    <property type="component" value="Unassembled WGS sequence"/>
</dbReference>
<dbReference type="FunCoup" id="F0ZL09">
    <property type="interactions" value="219"/>
</dbReference>
<dbReference type="PIRSF" id="PIRSF011771">
    <property type="entry name" value="RMS1_SET"/>
    <property type="match status" value="1"/>
</dbReference>
<evidence type="ECO:0000259" key="5">
    <source>
        <dbReference type="PROSITE" id="PS50280"/>
    </source>
</evidence>
<evidence type="ECO:0000313" key="7">
    <source>
        <dbReference type="Proteomes" id="UP000001064"/>
    </source>
</evidence>
<reference evidence="7" key="1">
    <citation type="journal article" date="2011" name="Genome Biol.">
        <title>Comparative genomics of the social amoebae Dictyostelium discoideum and Dictyostelium purpureum.</title>
        <authorList>
            <consortium name="US DOE Joint Genome Institute (JGI-PGF)"/>
            <person name="Sucgang R."/>
            <person name="Kuo A."/>
            <person name="Tian X."/>
            <person name="Salerno W."/>
            <person name="Parikh A."/>
            <person name="Feasley C.L."/>
            <person name="Dalin E."/>
            <person name="Tu H."/>
            <person name="Huang E."/>
            <person name="Barry K."/>
            <person name="Lindquist E."/>
            <person name="Shapiro H."/>
            <person name="Bruce D."/>
            <person name="Schmutz J."/>
            <person name="Salamov A."/>
            <person name="Fey P."/>
            <person name="Gaudet P."/>
            <person name="Anjard C."/>
            <person name="Babu M.M."/>
            <person name="Basu S."/>
            <person name="Bushmanova Y."/>
            <person name="van der Wel H."/>
            <person name="Katoh-Kurasawa M."/>
            <person name="Dinh C."/>
            <person name="Coutinho P.M."/>
            <person name="Saito T."/>
            <person name="Elias M."/>
            <person name="Schaap P."/>
            <person name="Kay R.R."/>
            <person name="Henrissat B."/>
            <person name="Eichinger L."/>
            <person name="Rivero F."/>
            <person name="Putnam N.H."/>
            <person name="West C.M."/>
            <person name="Loomis W.F."/>
            <person name="Chisholm R.L."/>
            <person name="Shaulsky G."/>
            <person name="Strassmann J.E."/>
            <person name="Queller D.C."/>
            <person name="Kuspa A."/>
            <person name="Grigoriev I.V."/>
        </authorList>
    </citation>
    <scope>NUCLEOTIDE SEQUENCE [LARGE SCALE GENOMIC DNA]</scope>
    <source>
        <strain evidence="7">QSDP1</strain>
    </source>
</reference>
<gene>
    <name evidence="6" type="ORF">DICPUDRAFT_152307</name>
</gene>
<dbReference type="InterPro" id="IPR036464">
    <property type="entry name" value="Rubisco_LSMT_subst-bd_sf"/>
</dbReference>
<protein>
    <recommendedName>
        <fullName evidence="4">N-lysine methyltransferase</fullName>
        <ecNumber evidence="4">2.1.1.-</ecNumber>
    </recommendedName>
</protein>
<keyword evidence="3 4" id="KW-0949">S-adenosyl-L-methionine</keyword>
<dbReference type="PANTHER" id="PTHR13271">
    <property type="entry name" value="UNCHARACTERIZED PUTATIVE METHYLTRANSFERASE"/>
    <property type="match status" value="1"/>
</dbReference>
<comment type="subcellular location">
    <subcellularLocation>
        <location evidence="4">Nucleus</location>
    </subcellularLocation>
</comment>
<dbReference type="OMA" id="EMDNPCD"/>
<dbReference type="SUPFAM" id="SSF82199">
    <property type="entry name" value="SET domain"/>
    <property type="match status" value="2"/>
</dbReference>
<dbReference type="EMBL" id="GL871062">
    <property type="protein sequence ID" value="EGC35358.1"/>
    <property type="molecule type" value="Genomic_DNA"/>
</dbReference>
<dbReference type="GO" id="GO:0032259">
    <property type="term" value="P:methylation"/>
    <property type="evidence" value="ECO:0007669"/>
    <property type="project" value="UniProtKB-KW"/>
</dbReference>
<dbReference type="OrthoDB" id="441812at2759"/>
<dbReference type="Gene3D" id="3.90.1420.10">
    <property type="entry name" value="Rubisco LSMT, substrate-binding domain"/>
    <property type="match status" value="1"/>
</dbReference>
<proteinExistence type="inferred from homology"/>
<dbReference type="CDD" id="cd10527">
    <property type="entry name" value="SET_LSMT"/>
    <property type="match status" value="1"/>
</dbReference>
<comment type="function">
    <text evidence="4">Protein-lysine N-methyltransferase.</text>
</comment>
<dbReference type="GeneID" id="10501513"/>
<dbReference type="VEuPathDB" id="AmoebaDB:DICPUDRAFT_152307"/>
<evidence type="ECO:0000256" key="2">
    <source>
        <dbReference type="ARBA" id="ARBA00022679"/>
    </source>
</evidence>
<keyword evidence="2 4" id="KW-0808">Transferase</keyword>